<gene>
    <name evidence="3" type="ORF">FA14DRAFT_153935</name>
</gene>
<name>A0A316VM26_9BASI</name>
<accession>A0A316VM26</accession>
<dbReference type="PANTHER" id="PTHR38116:SF9">
    <property type="entry name" value="BZIP DOMAIN-CONTAINING PROTEIN"/>
    <property type="match status" value="1"/>
</dbReference>
<dbReference type="InterPro" id="IPR021833">
    <property type="entry name" value="DUF3425"/>
</dbReference>
<proteinExistence type="predicted"/>
<reference evidence="3 4" key="1">
    <citation type="journal article" date="2018" name="Mol. Biol. Evol.">
        <title>Broad Genomic Sampling Reveals a Smut Pathogenic Ancestry of the Fungal Clade Ustilaginomycotina.</title>
        <authorList>
            <person name="Kijpornyongpan T."/>
            <person name="Mondo S.J."/>
            <person name="Barry K."/>
            <person name="Sandor L."/>
            <person name="Lee J."/>
            <person name="Lipzen A."/>
            <person name="Pangilinan J."/>
            <person name="LaButti K."/>
            <person name="Hainaut M."/>
            <person name="Henrissat B."/>
            <person name="Grigoriev I.V."/>
            <person name="Spatafora J.W."/>
            <person name="Aime M.C."/>
        </authorList>
    </citation>
    <scope>NUCLEOTIDE SEQUENCE [LARGE SCALE GENOMIC DNA]</scope>
    <source>
        <strain evidence="3 4">MCA 3882</strain>
    </source>
</reference>
<feature type="compositionally biased region" description="Polar residues" evidence="1">
    <location>
        <begin position="62"/>
        <end position="74"/>
    </location>
</feature>
<dbReference type="PROSITE" id="PS00036">
    <property type="entry name" value="BZIP_BASIC"/>
    <property type="match status" value="1"/>
</dbReference>
<dbReference type="Pfam" id="PF11905">
    <property type="entry name" value="DUF3425"/>
    <property type="match status" value="1"/>
</dbReference>
<dbReference type="Proteomes" id="UP000245771">
    <property type="component" value="Unassembled WGS sequence"/>
</dbReference>
<dbReference type="EMBL" id="KZ819602">
    <property type="protein sequence ID" value="PWN38616.1"/>
    <property type="molecule type" value="Genomic_DNA"/>
</dbReference>
<sequence length="400" mass="45540">MPAPRKSSITSDEYMEIRRQQNKDAQRRWREKKRIEKEAEEEISRSKVHSTHKKVQKERSRNASTSTGGSSPKQVATIDMQQHTSSPQPGYHSSNAPHPAYAPAFQHSMLIEPPYRRTSLAPPFDPMLGRRLLIASQHPTFNLANLSWSEVIALAYQQSPNQEGTSPGLTLPFSNFAQAFVENARMVGMDVGYACDPSSSSFISQDCAKYQSDKRFGDMRRRNSMVGPHSNGLRKRAESNASSSSSAHSPRNGFGENGFTHLPPPSTLMDKRLRWENIPLNMHPTEAQLRIDHHPFIDIAFPWPSMREKILTMLASSIIDEGDLCDDCFQSGLPGNPNQEPAFLIWGTDYSDPFAWEVGEKFAQKWWFLLDEEIIYRSNWWRKQRGLPALQRGERKARLL</sequence>
<evidence type="ECO:0000259" key="2">
    <source>
        <dbReference type="PROSITE" id="PS00036"/>
    </source>
</evidence>
<dbReference type="InParanoid" id="A0A316VM26"/>
<evidence type="ECO:0000313" key="4">
    <source>
        <dbReference type="Proteomes" id="UP000245771"/>
    </source>
</evidence>
<evidence type="ECO:0000313" key="3">
    <source>
        <dbReference type="EMBL" id="PWN38616.1"/>
    </source>
</evidence>
<dbReference type="AlphaFoldDB" id="A0A316VM26"/>
<feature type="region of interest" description="Disordered" evidence="1">
    <location>
        <begin position="1"/>
        <end position="74"/>
    </location>
</feature>
<feature type="region of interest" description="Disordered" evidence="1">
    <location>
        <begin position="218"/>
        <end position="263"/>
    </location>
</feature>
<keyword evidence="4" id="KW-1185">Reference proteome</keyword>
<dbReference type="GeneID" id="37019428"/>
<dbReference type="GO" id="GO:0003700">
    <property type="term" value="F:DNA-binding transcription factor activity"/>
    <property type="evidence" value="ECO:0007669"/>
    <property type="project" value="InterPro"/>
</dbReference>
<feature type="domain" description="BZIP" evidence="2">
    <location>
        <begin position="18"/>
        <end position="32"/>
    </location>
</feature>
<protein>
    <recommendedName>
        <fullName evidence="2">BZIP domain-containing protein</fullName>
    </recommendedName>
</protein>
<feature type="compositionally biased region" description="Low complexity" evidence="1">
    <location>
        <begin position="239"/>
        <end position="249"/>
    </location>
</feature>
<dbReference type="OrthoDB" id="2245989at2759"/>
<dbReference type="PANTHER" id="PTHR38116">
    <property type="entry name" value="CHROMOSOME 7, WHOLE GENOME SHOTGUN SEQUENCE"/>
    <property type="match status" value="1"/>
</dbReference>
<feature type="compositionally biased region" description="Basic and acidic residues" evidence="1">
    <location>
        <begin position="15"/>
        <end position="45"/>
    </location>
</feature>
<dbReference type="InterPro" id="IPR004827">
    <property type="entry name" value="bZIP"/>
</dbReference>
<dbReference type="STRING" id="1280837.A0A316VM26"/>
<evidence type="ECO:0000256" key="1">
    <source>
        <dbReference type="SAM" id="MobiDB-lite"/>
    </source>
</evidence>
<organism evidence="3 4">
    <name type="scientific">Meira miltonrushii</name>
    <dbReference type="NCBI Taxonomy" id="1280837"/>
    <lineage>
        <taxon>Eukaryota</taxon>
        <taxon>Fungi</taxon>
        <taxon>Dikarya</taxon>
        <taxon>Basidiomycota</taxon>
        <taxon>Ustilaginomycotina</taxon>
        <taxon>Exobasidiomycetes</taxon>
        <taxon>Exobasidiales</taxon>
        <taxon>Brachybasidiaceae</taxon>
        <taxon>Meira</taxon>
    </lineage>
</organism>
<dbReference type="RefSeq" id="XP_025358918.1">
    <property type="nucleotide sequence ID" value="XM_025497647.1"/>
</dbReference>
<feature type="compositionally biased region" description="Basic residues" evidence="1">
    <location>
        <begin position="46"/>
        <end position="56"/>
    </location>
</feature>